<evidence type="ECO:0000256" key="2">
    <source>
        <dbReference type="ARBA" id="ARBA00009025"/>
    </source>
</evidence>
<dbReference type="Proteomes" id="UP000198620">
    <property type="component" value="Unassembled WGS sequence"/>
</dbReference>
<feature type="transmembrane region" description="Helical" evidence="7">
    <location>
        <begin position="375"/>
        <end position="398"/>
    </location>
</feature>
<dbReference type="PANTHER" id="PTHR43507:SF1">
    <property type="entry name" value="NADH-UBIQUINONE OXIDOREDUCTASE CHAIN 4"/>
    <property type="match status" value="1"/>
</dbReference>
<dbReference type="GO" id="GO:0016020">
    <property type="term" value="C:membrane"/>
    <property type="evidence" value="ECO:0007669"/>
    <property type="project" value="UniProtKB-SubCell"/>
</dbReference>
<dbReference type="GO" id="GO:0008137">
    <property type="term" value="F:NADH dehydrogenase (ubiquinone) activity"/>
    <property type="evidence" value="ECO:0007669"/>
    <property type="project" value="InterPro"/>
</dbReference>
<dbReference type="GO" id="GO:0015990">
    <property type="term" value="P:electron transport coupled proton transport"/>
    <property type="evidence" value="ECO:0007669"/>
    <property type="project" value="TreeGrafter"/>
</dbReference>
<feature type="transmembrane region" description="Helical" evidence="7">
    <location>
        <begin position="40"/>
        <end position="63"/>
    </location>
</feature>
<dbReference type="GO" id="GO:0048039">
    <property type="term" value="F:ubiquinone binding"/>
    <property type="evidence" value="ECO:0007669"/>
    <property type="project" value="TreeGrafter"/>
</dbReference>
<keyword evidence="4 7" id="KW-1133">Transmembrane helix</keyword>
<accession>A0A1H7H0I8</accession>
<feature type="transmembrane region" description="Helical" evidence="7">
    <location>
        <begin position="253"/>
        <end position="274"/>
    </location>
</feature>
<evidence type="ECO:0000256" key="1">
    <source>
        <dbReference type="ARBA" id="ARBA00004127"/>
    </source>
</evidence>
<dbReference type="PRINTS" id="PR01437">
    <property type="entry name" value="NUOXDRDTASE4"/>
</dbReference>
<dbReference type="AlphaFoldDB" id="A0A1H7H0I8"/>
<feature type="transmembrane region" description="Helical" evidence="7">
    <location>
        <begin position="12"/>
        <end position="33"/>
    </location>
</feature>
<protein>
    <submittedName>
        <fullName evidence="9">NADH dehydrogenase subunit M</fullName>
    </submittedName>
</protein>
<comment type="similarity">
    <text evidence="2">Belongs to the complex I subunit 4 family.</text>
</comment>
<evidence type="ECO:0000256" key="5">
    <source>
        <dbReference type="ARBA" id="ARBA00023136"/>
    </source>
</evidence>
<dbReference type="GO" id="GO:0042773">
    <property type="term" value="P:ATP synthesis coupled electron transport"/>
    <property type="evidence" value="ECO:0007669"/>
    <property type="project" value="InterPro"/>
</dbReference>
<proteinExistence type="inferred from homology"/>
<organism evidence="9 10">
    <name type="scientific">Nitrosovibrio tenuis</name>
    <dbReference type="NCBI Taxonomy" id="1233"/>
    <lineage>
        <taxon>Bacteria</taxon>
        <taxon>Pseudomonadati</taxon>
        <taxon>Pseudomonadota</taxon>
        <taxon>Betaproteobacteria</taxon>
        <taxon>Nitrosomonadales</taxon>
        <taxon>Nitrosomonadaceae</taxon>
        <taxon>Nitrosovibrio</taxon>
    </lineage>
</organism>
<feature type="transmembrane region" description="Helical" evidence="7">
    <location>
        <begin position="342"/>
        <end position="363"/>
    </location>
</feature>
<keyword evidence="5 7" id="KW-0472">Membrane</keyword>
<feature type="transmembrane region" description="Helical" evidence="7">
    <location>
        <begin position="83"/>
        <end position="109"/>
    </location>
</feature>
<evidence type="ECO:0000256" key="3">
    <source>
        <dbReference type="ARBA" id="ARBA00022692"/>
    </source>
</evidence>
<gene>
    <name evidence="9" type="ORF">SAMN05216387_101440</name>
</gene>
<evidence type="ECO:0000256" key="6">
    <source>
        <dbReference type="RuleBase" id="RU000320"/>
    </source>
</evidence>
<dbReference type="InterPro" id="IPR001750">
    <property type="entry name" value="ND/Mrp_TM"/>
</dbReference>
<dbReference type="RefSeq" id="WP_090826596.1">
    <property type="nucleotide sequence ID" value="NZ_FOBH01000001.1"/>
</dbReference>
<sequence>MVTNVMFWSESIAFPLLTTLVLVPLAAMTAILLTRSSTGIAMGFGFAGTLLNLFLSFYLLSVFDPETAGIQLAEQERFFGFTYYSAGIDGLNVLFIPLTAILALLVLIYKTITGRTFDWKFIACLLGYEAIMMGAFTALNVIQFWFWSLLELLPVILLTVHGGTGQRKRWMITRLAQYWGWGLLMTLAGFLLLGFGLMNSGHDLSFDWLTLKQNKTLLQNQTLIFILLFCGFAIRMPLFPFHGWLPILAEQSAVASVTIFLVGLKLGVYATARFILPVLTEVAEHWAGFVVTLGLISIFYGALLALMQINIRRLLAFSVISHVGILVIGIFCFNEHGLNGGIFLTLAWGLASAGMLFSAGLIYERTHTAFTPRLGGLFDTNVTIALLFFIAALSTIAMPGTPGFDAAHLLIEGTIEEYGWLIAIAILVGNVMAAAFLLLAFQRIFMTTSKRAIVPQRSERYLIKMEPVITITICWLLIGTGFNTAPWLNYIERDPTGMSAYYHKHDKRLNGVPVKSIDGGATRDQHD</sequence>
<dbReference type="InterPro" id="IPR003918">
    <property type="entry name" value="NADH_UbQ_OxRdtase"/>
</dbReference>
<feature type="transmembrane region" description="Helical" evidence="7">
    <location>
        <begin position="286"/>
        <end position="307"/>
    </location>
</feature>
<keyword evidence="3 6" id="KW-0812">Transmembrane</keyword>
<feature type="transmembrane region" description="Helical" evidence="7">
    <location>
        <begin position="121"/>
        <end position="139"/>
    </location>
</feature>
<dbReference type="STRING" id="1233.SAMN05216387_101440"/>
<feature type="transmembrane region" description="Helical" evidence="7">
    <location>
        <begin position="314"/>
        <end position="336"/>
    </location>
</feature>
<evidence type="ECO:0000259" key="8">
    <source>
        <dbReference type="Pfam" id="PF00361"/>
    </source>
</evidence>
<dbReference type="InterPro" id="IPR010227">
    <property type="entry name" value="NADH_Q_OxRdtase_chainM/4"/>
</dbReference>
<dbReference type="Pfam" id="PF00361">
    <property type="entry name" value="Proton_antipo_M"/>
    <property type="match status" value="1"/>
</dbReference>
<dbReference type="NCBIfam" id="TIGR01972">
    <property type="entry name" value="NDH_I_M"/>
    <property type="match status" value="1"/>
</dbReference>
<feature type="domain" description="NADH:quinone oxidoreductase/Mrp antiporter transmembrane" evidence="8">
    <location>
        <begin position="140"/>
        <end position="432"/>
    </location>
</feature>
<feature type="transmembrane region" description="Helical" evidence="7">
    <location>
        <begin position="218"/>
        <end position="241"/>
    </location>
</feature>
<evidence type="ECO:0000313" key="10">
    <source>
        <dbReference type="Proteomes" id="UP000198620"/>
    </source>
</evidence>
<reference evidence="9 10" key="1">
    <citation type="submission" date="2016-10" db="EMBL/GenBank/DDBJ databases">
        <authorList>
            <person name="de Groot N.N."/>
        </authorList>
    </citation>
    <scope>NUCLEOTIDE SEQUENCE [LARGE SCALE GENOMIC DNA]</scope>
    <source>
        <strain evidence="9 10">Nv1</strain>
    </source>
</reference>
<dbReference type="GO" id="GO:0012505">
    <property type="term" value="C:endomembrane system"/>
    <property type="evidence" value="ECO:0007669"/>
    <property type="project" value="UniProtKB-SubCell"/>
</dbReference>
<dbReference type="GO" id="GO:0003954">
    <property type="term" value="F:NADH dehydrogenase activity"/>
    <property type="evidence" value="ECO:0007669"/>
    <property type="project" value="TreeGrafter"/>
</dbReference>
<evidence type="ECO:0000256" key="4">
    <source>
        <dbReference type="ARBA" id="ARBA00022989"/>
    </source>
</evidence>
<name>A0A1H7H0I8_9PROT</name>
<feature type="transmembrane region" description="Helical" evidence="7">
    <location>
        <begin position="418"/>
        <end position="441"/>
    </location>
</feature>
<dbReference type="PANTHER" id="PTHR43507">
    <property type="entry name" value="NADH-UBIQUINONE OXIDOREDUCTASE CHAIN 4"/>
    <property type="match status" value="1"/>
</dbReference>
<evidence type="ECO:0000256" key="7">
    <source>
        <dbReference type="SAM" id="Phobius"/>
    </source>
</evidence>
<evidence type="ECO:0000313" key="9">
    <source>
        <dbReference type="EMBL" id="SEK43933.1"/>
    </source>
</evidence>
<keyword evidence="10" id="KW-1185">Reference proteome</keyword>
<comment type="subcellular location">
    <subcellularLocation>
        <location evidence="1">Endomembrane system</location>
        <topology evidence="1">Multi-pass membrane protein</topology>
    </subcellularLocation>
    <subcellularLocation>
        <location evidence="6">Membrane</location>
        <topology evidence="6">Multi-pass membrane protein</topology>
    </subcellularLocation>
</comment>
<dbReference type="OrthoDB" id="9768329at2"/>
<dbReference type="EMBL" id="FOBH01000001">
    <property type="protein sequence ID" value="SEK43933.1"/>
    <property type="molecule type" value="Genomic_DNA"/>
</dbReference>
<feature type="transmembrane region" description="Helical" evidence="7">
    <location>
        <begin position="145"/>
        <end position="164"/>
    </location>
</feature>
<feature type="transmembrane region" description="Helical" evidence="7">
    <location>
        <begin position="176"/>
        <end position="198"/>
    </location>
</feature>